<evidence type="ECO:0000313" key="3">
    <source>
        <dbReference type="Proteomes" id="UP000215914"/>
    </source>
</evidence>
<dbReference type="EMBL" id="CM007893">
    <property type="protein sequence ID" value="OTG29907.1"/>
    <property type="molecule type" value="Genomic_DNA"/>
</dbReference>
<feature type="region of interest" description="Disordered" evidence="1">
    <location>
        <begin position="1"/>
        <end position="31"/>
    </location>
</feature>
<reference evidence="3" key="1">
    <citation type="journal article" date="2017" name="Nature">
        <title>The sunflower genome provides insights into oil metabolism, flowering and Asterid evolution.</title>
        <authorList>
            <person name="Badouin H."/>
            <person name="Gouzy J."/>
            <person name="Grassa C.J."/>
            <person name="Murat F."/>
            <person name="Staton S.E."/>
            <person name="Cottret L."/>
            <person name="Lelandais-Briere C."/>
            <person name="Owens G.L."/>
            <person name="Carrere S."/>
            <person name="Mayjonade B."/>
            <person name="Legrand L."/>
            <person name="Gill N."/>
            <person name="Kane N.C."/>
            <person name="Bowers J.E."/>
            <person name="Hubner S."/>
            <person name="Bellec A."/>
            <person name="Berard A."/>
            <person name="Berges H."/>
            <person name="Blanchet N."/>
            <person name="Boniface M.C."/>
            <person name="Brunel D."/>
            <person name="Catrice O."/>
            <person name="Chaidir N."/>
            <person name="Claudel C."/>
            <person name="Donnadieu C."/>
            <person name="Faraut T."/>
            <person name="Fievet G."/>
            <person name="Helmstetter N."/>
            <person name="King M."/>
            <person name="Knapp S.J."/>
            <person name="Lai Z."/>
            <person name="Le Paslier M.C."/>
            <person name="Lippi Y."/>
            <person name="Lorenzon L."/>
            <person name="Mandel J.R."/>
            <person name="Marage G."/>
            <person name="Marchand G."/>
            <person name="Marquand E."/>
            <person name="Bret-Mestries E."/>
            <person name="Morien E."/>
            <person name="Nambeesan S."/>
            <person name="Nguyen T."/>
            <person name="Pegot-Espagnet P."/>
            <person name="Pouilly N."/>
            <person name="Raftis F."/>
            <person name="Sallet E."/>
            <person name="Schiex T."/>
            <person name="Thomas J."/>
            <person name="Vandecasteele C."/>
            <person name="Vares D."/>
            <person name="Vear F."/>
            <person name="Vautrin S."/>
            <person name="Crespi M."/>
            <person name="Mangin B."/>
            <person name="Burke J.M."/>
            <person name="Salse J."/>
            <person name="Munos S."/>
            <person name="Vincourt P."/>
            <person name="Rieseberg L.H."/>
            <person name="Langlade N.B."/>
        </authorList>
    </citation>
    <scope>NUCLEOTIDE SEQUENCE [LARGE SCALE GENOMIC DNA]</scope>
    <source>
        <strain evidence="3">cv. SF193</strain>
    </source>
</reference>
<dbReference type="InParanoid" id="A0A251V2S0"/>
<gene>
    <name evidence="2" type="ORF">HannXRQ_Chr04g0127281</name>
</gene>
<proteinExistence type="predicted"/>
<accession>A0A251V2S0</accession>
<feature type="compositionally biased region" description="Pro residues" evidence="1">
    <location>
        <begin position="15"/>
        <end position="25"/>
    </location>
</feature>
<dbReference type="Proteomes" id="UP000215914">
    <property type="component" value="Chromosome 4"/>
</dbReference>
<evidence type="ECO:0000313" key="2">
    <source>
        <dbReference type="EMBL" id="OTG29907.1"/>
    </source>
</evidence>
<organism evidence="2 3">
    <name type="scientific">Helianthus annuus</name>
    <name type="common">Common sunflower</name>
    <dbReference type="NCBI Taxonomy" id="4232"/>
    <lineage>
        <taxon>Eukaryota</taxon>
        <taxon>Viridiplantae</taxon>
        <taxon>Streptophyta</taxon>
        <taxon>Embryophyta</taxon>
        <taxon>Tracheophyta</taxon>
        <taxon>Spermatophyta</taxon>
        <taxon>Magnoliopsida</taxon>
        <taxon>eudicotyledons</taxon>
        <taxon>Gunneridae</taxon>
        <taxon>Pentapetalae</taxon>
        <taxon>asterids</taxon>
        <taxon>campanulids</taxon>
        <taxon>Asterales</taxon>
        <taxon>Asteraceae</taxon>
        <taxon>Asteroideae</taxon>
        <taxon>Heliantheae alliance</taxon>
        <taxon>Heliantheae</taxon>
        <taxon>Helianthus</taxon>
    </lineage>
</organism>
<name>A0A251V2S0_HELAN</name>
<evidence type="ECO:0000256" key="1">
    <source>
        <dbReference type="SAM" id="MobiDB-lite"/>
    </source>
</evidence>
<sequence length="50" mass="5459">MGHTTLCKISQTLKPFPPPPPPPPLVNDGSNSSCHHILRSSPFETYLTNC</sequence>
<dbReference type="AlphaFoldDB" id="A0A251V2S0"/>
<protein>
    <submittedName>
        <fullName evidence="2">Uncharacterized protein</fullName>
    </submittedName>
</protein>
<keyword evidence="3" id="KW-1185">Reference proteome</keyword>